<organism evidence="1 2">
    <name type="scientific">Azospirillum picis</name>
    <dbReference type="NCBI Taxonomy" id="488438"/>
    <lineage>
        <taxon>Bacteria</taxon>
        <taxon>Pseudomonadati</taxon>
        <taxon>Pseudomonadota</taxon>
        <taxon>Alphaproteobacteria</taxon>
        <taxon>Rhodospirillales</taxon>
        <taxon>Azospirillaceae</taxon>
        <taxon>Azospirillum</taxon>
    </lineage>
</organism>
<proteinExistence type="predicted"/>
<dbReference type="Proteomes" id="UP001244552">
    <property type="component" value="Unassembled WGS sequence"/>
</dbReference>
<accession>A0ABU0MU68</accession>
<keyword evidence="2" id="KW-1185">Reference proteome</keyword>
<protein>
    <submittedName>
        <fullName evidence="1">Uncharacterized protein</fullName>
    </submittedName>
</protein>
<sequence length="127" mass="14036">MPNEGRYGFAGDDRSRRVAKLRLEVADHLPALGHEVAIFTAAVGITAEFAREQGLRVVTAPADLPPEADATIAFDRVLAVDMAAHYPRARRLFGMHNTDEFWLPPTEPGIVAATLALLWQFRRDGTR</sequence>
<gene>
    <name evidence="1" type="ORF">QO018_005942</name>
</gene>
<dbReference type="RefSeq" id="WP_209984195.1">
    <property type="nucleotide sequence ID" value="NZ_JAGINO010000013.1"/>
</dbReference>
<evidence type="ECO:0000313" key="2">
    <source>
        <dbReference type="Proteomes" id="UP001244552"/>
    </source>
</evidence>
<name>A0ABU0MU68_9PROT</name>
<comment type="caution">
    <text evidence="1">The sequence shown here is derived from an EMBL/GenBank/DDBJ whole genome shotgun (WGS) entry which is preliminary data.</text>
</comment>
<evidence type="ECO:0000313" key="1">
    <source>
        <dbReference type="EMBL" id="MDQ0537043.1"/>
    </source>
</evidence>
<dbReference type="EMBL" id="JAUSVU010000036">
    <property type="protein sequence ID" value="MDQ0537043.1"/>
    <property type="molecule type" value="Genomic_DNA"/>
</dbReference>
<reference evidence="1 2" key="1">
    <citation type="submission" date="2023-07" db="EMBL/GenBank/DDBJ databases">
        <title>Genomic Encyclopedia of Type Strains, Phase IV (KMG-IV): sequencing the most valuable type-strain genomes for metagenomic binning, comparative biology and taxonomic classification.</title>
        <authorList>
            <person name="Goeker M."/>
        </authorList>
    </citation>
    <scope>NUCLEOTIDE SEQUENCE [LARGE SCALE GENOMIC DNA]</scope>
    <source>
        <strain evidence="1 2">DSM 19922</strain>
    </source>
</reference>